<evidence type="ECO:0000313" key="3">
    <source>
        <dbReference type="Proteomes" id="UP001151760"/>
    </source>
</evidence>
<name>A0ABQ5DQ93_9ASTR</name>
<comment type="caution">
    <text evidence="2">The sequence shown here is derived from an EMBL/GenBank/DDBJ whole genome shotgun (WGS) entry which is preliminary data.</text>
</comment>
<organism evidence="2 3">
    <name type="scientific">Tanacetum coccineum</name>
    <dbReference type="NCBI Taxonomy" id="301880"/>
    <lineage>
        <taxon>Eukaryota</taxon>
        <taxon>Viridiplantae</taxon>
        <taxon>Streptophyta</taxon>
        <taxon>Embryophyta</taxon>
        <taxon>Tracheophyta</taxon>
        <taxon>Spermatophyta</taxon>
        <taxon>Magnoliopsida</taxon>
        <taxon>eudicotyledons</taxon>
        <taxon>Gunneridae</taxon>
        <taxon>Pentapetalae</taxon>
        <taxon>asterids</taxon>
        <taxon>campanulids</taxon>
        <taxon>Asterales</taxon>
        <taxon>Asteraceae</taxon>
        <taxon>Asteroideae</taxon>
        <taxon>Anthemideae</taxon>
        <taxon>Anthemidinae</taxon>
        <taxon>Tanacetum</taxon>
    </lineage>
</organism>
<gene>
    <name evidence="2" type="ORF">Tco_0940412</name>
</gene>
<keyword evidence="3" id="KW-1185">Reference proteome</keyword>
<dbReference type="EMBL" id="BQNB010015484">
    <property type="protein sequence ID" value="GJT40547.1"/>
    <property type="molecule type" value="Genomic_DNA"/>
</dbReference>
<feature type="region of interest" description="Disordered" evidence="1">
    <location>
        <begin position="42"/>
        <end position="63"/>
    </location>
</feature>
<evidence type="ECO:0000313" key="2">
    <source>
        <dbReference type="EMBL" id="GJT40547.1"/>
    </source>
</evidence>
<reference evidence="2" key="1">
    <citation type="journal article" date="2022" name="Int. J. Mol. Sci.">
        <title>Draft Genome of Tanacetum Coccineum: Genomic Comparison of Closely Related Tanacetum-Family Plants.</title>
        <authorList>
            <person name="Yamashiro T."/>
            <person name="Shiraishi A."/>
            <person name="Nakayama K."/>
            <person name="Satake H."/>
        </authorList>
    </citation>
    <scope>NUCLEOTIDE SEQUENCE</scope>
</reference>
<evidence type="ECO:0000256" key="1">
    <source>
        <dbReference type="SAM" id="MobiDB-lite"/>
    </source>
</evidence>
<accession>A0ABQ5DQ93</accession>
<proteinExistence type="predicted"/>
<protein>
    <submittedName>
        <fullName evidence="2">Uncharacterized protein</fullName>
    </submittedName>
</protein>
<dbReference type="Proteomes" id="UP001151760">
    <property type="component" value="Unassembled WGS sequence"/>
</dbReference>
<sequence>MTPTSFLSLLYQVRIHTLSTLTIRSNPQNSIKGQVVFTTEWDLGDDDEDDGASRASTPSHTTYLNSLGPLEYQQYDVPTSSEQNDDLLFERQTDLLNQTQQMHKGLRGGFKSFGKAL</sequence>
<reference evidence="2" key="2">
    <citation type="submission" date="2022-01" db="EMBL/GenBank/DDBJ databases">
        <authorList>
            <person name="Yamashiro T."/>
            <person name="Shiraishi A."/>
            <person name="Satake H."/>
            <person name="Nakayama K."/>
        </authorList>
    </citation>
    <scope>NUCLEOTIDE SEQUENCE</scope>
</reference>
<feature type="compositionally biased region" description="Polar residues" evidence="1">
    <location>
        <begin position="54"/>
        <end position="63"/>
    </location>
</feature>